<evidence type="ECO:0000259" key="3">
    <source>
        <dbReference type="Pfam" id="PF14870"/>
    </source>
</evidence>
<keyword evidence="2" id="KW-0604">Photosystem II</keyword>
<dbReference type="PANTHER" id="PTHR47199">
    <property type="entry name" value="PHOTOSYSTEM II STABILITY/ASSEMBLY FACTOR HCF136, CHLOROPLASTIC"/>
    <property type="match status" value="1"/>
</dbReference>
<dbReference type="InterPro" id="IPR015943">
    <property type="entry name" value="WD40/YVTN_repeat-like_dom_sf"/>
</dbReference>
<feature type="domain" description="Photosynthesis system II assembly factor Ycf48/Hcf136-like" evidence="3">
    <location>
        <begin position="69"/>
        <end position="147"/>
    </location>
</feature>
<dbReference type="InterPro" id="IPR028203">
    <property type="entry name" value="PSII_CF48-like_dom"/>
</dbReference>
<dbReference type="Pfam" id="PF14870">
    <property type="entry name" value="PSII_BNR"/>
    <property type="match status" value="2"/>
</dbReference>
<organism evidence="4">
    <name type="scientific">uncultured Desulfobacterium sp</name>
    <dbReference type="NCBI Taxonomy" id="201089"/>
    <lineage>
        <taxon>Bacteria</taxon>
        <taxon>Pseudomonadati</taxon>
        <taxon>Thermodesulfobacteriota</taxon>
        <taxon>Desulfobacteria</taxon>
        <taxon>Desulfobacterales</taxon>
        <taxon>Desulfobacteriaceae</taxon>
        <taxon>Desulfobacterium</taxon>
        <taxon>environmental samples</taxon>
    </lineage>
</organism>
<accession>A0A445MR24</accession>
<dbReference type="PANTHER" id="PTHR47199:SF2">
    <property type="entry name" value="PHOTOSYSTEM II STABILITY_ASSEMBLY FACTOR HCF136, CHLOROPLASTIC"/>
    <property type="match status" value="1"/>
</dbReference>
<reference evidence="4" key="1">
    <citation type="submission" date="2018-01" db="EMBL/GenBank/DDBJ databases">
        <authorList>
            <person name="Regsiter A."/>
            <person name="William W."/>
        </authorList>
    </citation>
    <scope>NUCLEOTIDE SEQUENCE</scope>
    <source>
        <strain evidence="4">TRIP AH-1</strain>
    </source>
</reference>
<evidence type="ECO:0000256" key="2">
    <source>
        <dbReference type="ARBA" id="ARBA00023276"/>
    </source>
</evidence>
<dbReference type="InterPro" id="IPR036278">
    <property type="entry name" value="Sialidase_sf"/>
</dbReference>
<proteinExistence type="predicted"/>
<protein>
    <recommendedName>
        <fullName evidence="3">Photosynthesis system II assembly factor Ycf48/Hcf136-like domain-containing protein</fullName>
    </recommendedName>
</protein>
<dbReference type="AlphaFoldDB" id="A0A445MR24"/>
<evidence type="ECO:0000256" key="1">
    <source>
        <dbReference type="ARBA" id="ARBA00022531"/>
    </source>
</evidence>
<sequence length="360" mass="39731">MYNRYSKHSKWKCGILSFCLFVAIFFSSIRSPFGEDGPPLPIEDNKFGERCPPGFCQMPQGFLMSQRDMAFGVHFIDDKRGWIVGNCGLALMTPDGGISWEKINIANQNFKDIYFFGENGWIVGDGGLILHTSDGGANWSRQQSNIKNPLTSVFFLDREKGIAVGTDGMILSTSDGGASWKAIDIDWTSIISEELISNGIICINLYDVFFSNKLCGWIVGDCGTVLKSVDGGETWDVSQMGLLPPLFSVCFKNDREGWVVGQNGYFLKTEDGGKHWQKVPRIAEKSLYKISMNGNYGIIVGDNGVISKTNDGGSTWAPISLDLKKPYPWLSDAFILPSDSFANVYIVGKSVALLTRINAK</sequence>
<dbReference type="GO" id="GO:0009523">
    <property type="term" value="C:photosystem II"/>
    <property type="evidence" value="ECO:0007669"/>
    <property type="project" value="UniProtKB-KW"/>
</dbReference>
<evidence type="ECO:0000313" key="4">
    <source>
        <dbReference type="EMBL" id="SPD71903.1"/>
    </source>
</evidence>
<dbReference type="SUPFAM" id="SSF50939">
    <property type="entry name" value="Sialidases"/>
    <property type="match status" value="1"/>
</dbReference>
<dbReference type="GO" id="GO:0015979">
    <property type="term" value="P:photosynthesis"/>
    <property type="evidence" value="ECO:0007669"/>
    <property type="project" value="UniProtKB-KW"/>
</dbReference>
<name>A0A445MR24_9BACT</name>
<dbReference type="Gene3D" id="2.130.10.10">
    <property type="entry name" value="YVTN repeat-like/Quinoprotein amine dehydrogenase"/>
    <property type="match status" value="2"/>
</dbReference>
<feature type="domain" description="Photosynthesis system II assembly factor Ycf48/Hcf136-like" evidence="3">
    <location>
        <begin position="246"/>
        <end position="326"/>
    </location>
</feature>
<dbReference type="EMBL" id="OJIN01000014">
    <property type="protein sequence ID" value="SPD71903.1"/>
    <property type="molecule type" value="Genomic_DNA"/>
</dbReference>
<keyword evidence="1" id="KW-0602">Photosynthesis</keyword>
<gene>
    <name evidence="4" type="ORF">PITCH_A1100002</name>
</gene>